<feature type="binding site" evidence="14">
    <location>
        <position position="227"/>
    </location>
    <ligand>
        <name>[2Fe-2S] cluster</name>
        <dbReference type="ChEBI" id="CHEBI:190135"/>
    </ligand>
</feature>
<feature type="binding site" evidence="14">
    <location>
        <position position="255"/>
    </location>
    <ligand>
        <name>[4Fe-4S] cluster</name>
        <dbReference type="ChEBI" id="CHEBI:49883"/>
    </ligand>
</feature>
<evidence type="ECO:0000259" key="17">
    <source>
        <dbReference type="Pfam" id="PF20922"/>
    </source>
</evidence>
<keyword evidence="19" id="KW-1185">Reference proteome</keyword>
<evidence type="ECO:0000256" key="1">
    <source>
        <dbReference type="ARBA" id="ARBA00001966"/>
    </source>
</evidence>
<comment type="cofactor">
    <cofactor evidence="1 14">
        <name>[4Fe-4S] cluster</name>
        <dbReference type="ChEBI" id="CHEBI:49883"/>
    </cofactor>
</comment>
<evidence type="ECO:0000256" key="8">
    <source>
        <dbReference type="ARBA" id="ARBA00022723"/>
    </source>
</evidence>
<comment type="subcellular location">
    <subcellularLocation>
        <location evidence="14">Cytoplasm</location>
    </subcellularLocation>
    <subcellularLocation>
        <location evidence="14">Nucleus</location>
    </subcellularLocation>
    <subcellularLocation>
        <location evidence="14">Mitochondrion intermembrane space</location>
    </subcellularLocation>
</comment>
<keyword evidence="11 14" id="KW-0496">Mitochondrion</keyword>
<keyword evidence="10 14" id="KW-0411">Iron-sulfur</keyword>
<dbReference type="InterPro" id="IPR046408">
    <property type="entry name" value="CIAPIN1"/>
</dbReference>
<dbReference type="OrthoDB" id="311633at2759"/>
<dbReference type="Gene3D" id="3.40.50.150">
    <property type="entry name" value="Vaccinia Virus protein VP39"/>
    <property type="match status" value="1"/>
</dbReference>
<dbReference type="PANTHER" id="PTHR13273:SF14">
    <property type="entry name" value="ANAMORSIN"/>
    <property type="match status" value="1"/>
</dbReference>
<dbReference type="STRING" id="137246.A0A401RE35"/>
<organism evidence="18 19">
    <name type="scientific">Chiloscyllium punctatum</name>
    <name type="common">Brownbanded bambooshark</name>
    <name type="synonym">Hemiscyllium punctatum</name>
    <dbReference type="NCBI Taxonomy" id="137246"/>
    <lineage>
        <taxon>Eukaryota</taxon>
        <taxon>Metazoa</taxon>
        <taxon>Chordata</taxon>
        <taxon>Craniata</taxon>
        <taxon>Vertebrata</taxon>
        <taxon>Chondrichthyes</taxon>
        <taxon>Elasmobranchii</taxon>
        <taxon>Galeomorphii</taxon>
        <taxon>Galeoidea</taxon>
        <taxon>Orectolobiformes</taxon>
        <taxon>Hemiscylliidae</taxon>
        <taxon>Chiloscyllium</taxon>
    </lineage>
</organism>
<evidence type="ECO:0000313" key="19">
    <source>
        <dbReference type="Proteomes" id="UP000287033"/>
    </source>
</evidence>
<dbReference type="GO" id="GO:0016226">
    <property type="term" value="P:iron-sulfur cluster assembly"/>
    <property type="evidence" value="ECO:0007669"/>
    <property type="project" value="UniProtKB-UniRule"/>
</dbReference>
<feature type="domain" description="Anamorsin C-terminal" evidence="16">
    <location>
        <begin position="246"/>
        <end position="281"/>
    </location>
</feature>
<dbReference type="InterPro" id="IPR007785">
    <property type="entry name" value="Anamorsin"/>
</dbReference>
<feature type="binding site" evidence="14">
    <location>
        <position position="266"/>
    </location>
    <ligand>
        <name>[4Fe-4S] cluster</name>
        <dbReference type="ChEBI" id="CHEBI:49883"/>
    </ligand>
</feature>
<keyword evidence="12 14" id="KW-0539">Nucleus</keyword>
<feature type="binding site" evidence="14">
    <location>
        <position position="224"/>
    </location>
    <ligand>
        <name>[2Fe-2S] cluster</name>
        <dbReference type="ChEBI" id="CHEBI:190135"/>
    </ligand>
</feature>
<comment type="caution">
    <text evidence="18">The sequence shown here is derived from an EMBL/GenBank/DDBJ whole genome shotgun (WGS) entry which is preliminary data.</text>
</comment>
<feature type="binding site" evidence="14">
    <location>
        <position position="214"/>
    </location>
    <ligand>
        <name>[2Fe-2S] cluster</name>
        <dbReference type="ChEBI" id="CHEBI:190135"/>
    </ligand>
</feature>
<comment type="domain">
    <text evidence="14">The N-terminal domain has structural similarity with S-adenosyl-L-methionine-dependent methyltransferases, but does not bind S-adenosyl-L-methionine. It is required for correct assembly of the 2 Fe-S clusters.</text>
</comment>
<evidence type="ECO:0000256" key="5">
    <source>
        <dbReference type="ARBA" id="ARBA00022553"/>
    </source>
</evidence>
<feature type="binding site" evidence="14">
    <location>
        <position position="229"/>
    </location>
    <ligand>
        <name>[2Fe-2S] cluster</name>
        <dbReference type="ChEBI" id="CHEBI:190135"/>
    </ligand>
</feature>
<dbReference type="GO" id="GO:0005730">
    <property type="term" value="C:nucleolus"/>
    <property type="evidence" value="ECO:0007669"/>
    <property type="project" value="UniProtKB-ARBA"/>
</dbReference>
<dbReference type="GO" id="GO:0046872">
    <property type="term" value="F:metal ion binding"/>
    <property type="evidence" value="ECO:0007669"/>
    <property type="project" value="UniProtKB-KW"/>
</dbReference>
<comment type="caution">
    <text evidence="14">Lacks conserved residue(s) required for the propagation of feature annotation.</text>
</comment>
<keyword evidence="7 14" id="KW-0001">2Fe-2S</keyword>
<dbReference type="PANTHER" id="PTHR13273">
    <property type="entry name" value="ANAMORSIN"/>
    <property type="match status" value="1"/>
</dbReference>
<dbReference type="Proteomes" id="UP000287033">
    <property type="component" value="Unassembled WGS sequence"/>
</dbReference>
<comment type="subunit">
    <text evidence="14">Monomer. Interacts with NDOR1. Interacts with CHCHD4.</text>
</comment>
<proteinExistence type="inferred from homology"/>
<dbReference type="InterPro" id="IPR049011">
    <property type="entry name" value="Anamorsin_N_metazoan"/>
</dbReference>
<dbReference type="SUPFAM" id="SSF53335">
    <property type="entry name" value="S-adenosyl-L-methionine-dependent methyltransferases"/>
    <property type="match status" value="1"/>
</dbReference>
<accession>A0A401RE35</accession>
<dbReference type="AlphaFoldDB" id="A0A401RE35"/>
<dbReference type="GO" id="GO:0051539">
    <property type="term" value="F:4 iron, 4 sulfur cluster binding"/>
    <property type="evidence" value="ECO:0007669"/>
    <property type="project" value="UniProtKB-KW"/>
</dbReference>
<evidence type="ECO:0000256" key="3">
    <source>
        <dbReference type="ARBA" id="ARBA00022485"/>
    </source>
</evidence>
<feature type="region of interest" description="Disordered" evidence="15">
    <location>
        <begin position="1"/>
        <end position="22"/>
    </location>
</feature>
<comment type="domain">
    <text evidence="14">The twin Cx2C motifs are involved in the recognition by the mitochondrial CHCHD4/MIA40-GFER/ERV1 disulfide relay system. The formation of 2 disulfide bonds in the Cx2C motifs through dithiol/disulfide exchange reactions effectively traps the protein in the mitochondrial intermembrane space.</text>
</comment>
<evidence type="ECO:0000256" key="13">
    <source>
        <dbReference type="ARBA" id="ARBA00054715"/>
    </source>
</evidence>
<evidence type="ECO:0000259" key="16">
    <source>
        <dbReference type="Pfam" id="PF05093"/>
    </source>
</evidence>
<dbReference type="OMA" id="GFINCRE"/>
<evidence type="ECO:0000313" key="18">
    <source>
        <dbReference type="EMBL" id="GCC16409.1"/>
    </source>
</evidence>
<evidence type="ECO:0000256" key="12">
    <source>
        <dbReference type="ARBA" id="ARBA00023242"/>
    </source>
</evidence>
<protein>
    <recommendedName>
        <fullName evidence="14">Anamorsin</fullName>
    </recommendedName>
    <alternativeName>
        <fullName evidence="14">Cytokine-induced apoptosis inhibitor 1</fullName>
    </alternativeName>
    <alternativeName>
        <fullName evidence="14">Fe-S cluster assembly protein DRE2 homolog</fullName>
    </alternativeName>
</protein>
<evidence type="ECO:0000256" key="4">
    <source>
        <dbReference type="ARBA" id="ARBA00022490"/>
    </source>
</evidence>
<feature type="binding site" evidence="14">
    <location>
        <position position="252"/>
    </location>
    <ligand>
        <name>[4Fe-4S] cluster</name>
        <dbReference type="ChEBI" id="CHEBI:49883"/>
    </ligand>
</feature>
<feature type="region of interest" description="Fe-S binding site B" evidence="14">
    <location>
        <begin position="252"/>
        <end position="266"/>
    </location>
</feature>
<dbReference type="FunFam" id="3.40.50.150:FF:000658">
    <property type="entry name" value="Anamorsin"/>
    <property type="match status" value="1"/>
</dbReference>
<feature type="compositionally biased region" description="Low complexity" evidence="15">
    <location>
        <begin position="1"/>
        <end position="16"/>
    </location>
</feature>
<comment type="cofactor">
    <cofactor evidence="14">
        <name>[2Fe-2S] cluster</name>
        <dbReference type="ChEBI" id="CHEBI:190135"/>
    </cofactor>
</comment>
<evidence type="ECO:0000256" key="11">
    <source>
        <dbReference type="ARBA" id="ARBA00023128"/>
    </source>
</evidence>
<dbReference type="GO" id="GO:0043066">
    <property type="term" value="P:negative regulation of apoptotic process"/>
    <property type="evidence" value="ECO:0007669"/>
    <property type="project" value="UniProtKB-UniRule"/>
</dbReference>
<keyword evidence="5" id="KW-0597">Phosphoprotein</keyword>
<feature type="short sequence motif" description="Cx2C motif 1" evidence="14">
    <location>
        <begin position="252"/>
        <end position="255"/>
    </location>
</feature>
<keyword evidence="6 14" id="KW-0053">Apoptosis</keyword>
<evidence type="ECO:0000256" key="9">
    <source>
        <dbReference type="ARBA" id="ARBA00023004"/>
    </source>
</evidence>
<keyword evidence="8 14" id="KW-0479">Metal-binding</keyword>
<reference evidence="18 19" key="1">
    <citation type="journal article" date="2018" name="Nat. Ecol. Evol.">
        <title>Shark genomes provide insights into elasmobranch evolution and the origin of vertebrates.</title>
        <authorList>
            <person name="Hara Y"/>
            <person name="Yamaguchi K"/>
            <person name="Onimaru K"/>
            <person name="Kadota M"/>
            <person name="Koyanagi M"/>
            <person name="Keeley SD"/>
            <person name="Tatsumi K"/>
            <person name="Tanaka K"/>
            <person name="Motone F"/>
            <person name="Kageyama Y"/>
            <person name="Nozu R"/>
            <person name="Adachi N"/>
            <person name="Nishimura O"/>
            <person name="Nakagawa R"/>
            <person name="Tanegashima C"/>
            <person name="Kiyatake I"/>
            <person name="Matsumoto R"/>
            <person name="Murakumo K"/>
            <person name="Nishida K"/>
            <person name="Terakita A"/>
            <person name="Kuratani S"/>
            <person name="Sato K"/>
            <person name="Hyodo S Kuraku.S."/>
        </authorList>
    </citation>
    <scope>NUCLEOTIDE SEQUENCE [LARGE SCALE GENOMIC DNA]</scope>
</reference>
<comment type="function">
    <text evidence="13 14">Component of the cytosolic iron-sulfur (Fe-S) protein assembly (CIA) machinery required for the maturation of extramitochondrial Fe-S proteins. Part of an electron transfer chain functioning in an early step of cytosolic Fe-S biogenesis, facilitating the de novo assembly of a [4Fe-4S] cluster on the scaffold complex NUBP1-NUBP2. Electrons are transferred to CIAPIN1 from NADPH via the FAD- and FMN-containing protein NDOR1. NDOR1-CIAPIN1 are also required for the assembly of the diferric tyrosyl radical cofactor of ribonucleotide reductase (RNR), probably by providing electrons for reduction during radical cofactor maturation in the catalytic small subunit. Has anti-apoptotic effects in the cell. Involved in negative control of cell death upon cytokine withdrawal. Promotes development of hematopoietic cells.</text>
</comment>
<dbReference type="GO" id="GO:0005758">
    <property type="term" value="C:mitochondrial intermembrane space"/>
    <property type="evidence" value="ECO:0007669"/>
    <property type="project" value="UniProtKB-SubCell"/>
</dbReference>
<dbReference type="GO" id="GO:0051537">
    <property type="term" value="F:2 iron, 2 sulfur cluster binding"/>
    <property type="evidence" value="ECO:0007669"/>
    <property type="project" value="UniProtKB-UniRule"/>
</dbReference>
<feature type="domain" description="Anamorsin N-terminal" evidence="17">
    <location>
        <begin position="28"/>
        <end position="147"/>
    </location>
</feature>
<comment type="domain">
    <text evidence="14">The C-terminal domain binds 2 Fe-S clusters but is otherwise mostly in an intrinsically disordered conformation.</text>
</comment>
<feature type="short sequence motif" description="Cx2C motif 2" evidence="14">
    <location>
        <begin position="263"/>
        <end position="266"/>
    </location>
</feature>
<evidence type="ECO:0000256" key="6">
    <source>
        <dbReference type="ARBA" id="ARBA00022703"/>
    </source>
</evidence>
<name>A0A401RE35_CHIPU</name>
<dbReference type="GO" id="GO:0009055">
    <property type="term" value="F:electron transfer activity"/>
    <property type="evidence" value="ECO:0007669"/>
    <property type="project" value="UniProtKB-UniRule"/>
</dbReference>
<dbReference type="EMBL" id="BEZZ01003766">
    <property type="protein sequence ID" value="GCC16409.1"/>
    <property type="molecule type" value="Genomic_DNA"/>
</dbReference>
<evidence type="ECO:0000256" key="15">
    <source>
        <dbReference type="SAM" id="MobiDB-lite"/>
    </source>
</evidence>
<evidence type="ECO:0000256" key="10">
    <source>
        <dbReference type="ARBA" id="ARBA00023014"/>
    </source>
</evidence>
<dbReference type="GO" id="GO:0030097">
    <property type="term" value="P:hemopoiesis"/>
    <property type="evidence" value="ECO:0007669"/>
    <property type="project" value="UniProtKB-UniRule"/>
</dbReference>
<dbReference type="Pfam" id="PF20922">
    <property type="entry name" value="Anamorsin_N"/>
    <property type="match status" value="1"/>
</dbReference>
<evidence type="ECO:0000256" key="2">
    <source>
        <dbReference type="ARBA" id="ARBA00008169"/>
    </source>
</evidence>
<dbReference type="Pfam" id="PF05093">
    <property type="entry name" value="CIAPIN1"/>
    <property type="match status" value="1"/>
</dbReference>
<dbReference type="GO" id="GO:0006915">
    <property type="term" value="P:apoptotic process"/>
    <property type="evidence" value="ECO:0007669"/>
    <property type="project" value="UniProtKB-KW"/>
</dbReference>
<feature type="binding site" evidence="14">
    <location>
        <position position="263"/>
    </location>
    <ligand>
        <name>[4Fe-4S] cluster</name>
        <dbReference type="ChEBI" id="CHEBI:49883"/>
    </ligand>
</feature>
<evidence type="ECO:0000256" key="14">
    <source>
        <dbReference type="HAMAP-Rule" id="MF_03115"/>
    </source>
</evidence>
<dbReference type="HAMAP" id="MF_03115">
    <property type="entry name" value="Anamorsin"/>
    <property type="match status" value="1"/>
</dbReference>
<dbReference type="InterPro" id="IPR029063">
    <property type="entry name" value="SAM-dependent_MTases_sf"/>
</dbReference>
<keyword evidence="9 14" id="KW-0408">Iron</keyword>
<gene>
    <name evidence="14" type="primary">CIAPIN1</name>
    <name evidence="18" type="ORF">chiPu_0021362</name>
</gene>
<evidence type="ECO:0000256" key="7">
    <source>
        <dbReference type="ARBA" id="ARBA00022714"/>
    </source>
</evidence>
<keyword evidence="4 14" id="KW-0963">Cytoplasm</keyword>
<keyword evidence="3 14" id="KW-0004">4Fe-4S</keyword>
<sequence>MDGLSQVSVKQSPQQSLRSRWGGGGVVLKPSAHRQSTFDLVLSGIVRSSATVHSFEIFAEVARILKPGGKFYFTEPVCRSGNSRLKTGSQLTSNLKLAGFTEITEIQSDPLTDEELNSIKQFVGYKSNDLTKMHLSAKKPDFEIGSSAQLKLSFVKKPKAVDEKPQLDPSTRKAWTLSATDMNDDDVDLIDSDELLDEDDLKKPDPASLRAMDCGDGKKKKRACKNCTCGLAEELDGKGSTDVKKLQVKSSCGSCYLGDAFRCASCPYMGMPAFKPGEKILLADQTLTDA</sequence>
<comment type="similarity">
    <text evidence="2 14">Belongs to the anamorsin family.</text>
</comment>